<dbReference type="Gene3D" id="1.10.150.20">
    <property type="entry name" value="5' to 3' exonuclease, C-terminal subdomain"/>
    <property type="match status" value="1"/>
</dbReference>
<dbReference type="SMART" id="SM00278">
    <property type="entry name" value="HhH1"/>
    <property type="match status" value="2"/>
</dbReference>
<keyword evidence="8" id="KW-0378">Hydrolase</keyword>
<dbReference type="Pfam" id="PF14520">
    <property type="entry name" value="HHH_5"/>
    <property type="match status" value="1"/>
</dbReference>
<evidence type="ECO:0000256" key="6">
    <source>
        <dbReference type="HAMAP-Rule" id="MF_00031"/>
    </source>
</evidence>
<dbReference type="InterPro" id="IPR010994">
    <property type="entry name" value="RuvA_2-like"/>
</dbReference>
<dbReference type="InterPro" id="IPR011114">
    <property type="entry name" value="RuvA_C"/>
</dbReference>
<dbReference type="GO" id="GO:0003678">
    <property type="term" value="F:DNA helicase activity"/>
    <property type="evidence" value="ECO:0007669"/>
    <property type="project" value="UniProtKB-EC"/>
</dbReference>
<dbReference type="CDD" id="cd14332">
    <property type="entry name" value="UBA_RuvA_C"/>
    <property type="match status" value="1"/>
</dbReference>
<keyword evidence="4 6" id="KW-0233">DNA recombination</keyword>
<evidence type="ECO:0000259" key="7">
    <source>
        <dbReference type="SMART" id="SM00278"/>
    </source>
</evidence>
<name>A0ABZ2J4B2_9CHLR</name>
<keyword evidence="9" id="KW-1185">Reference proteome</keyword>
<evidence type="ECO:0000313" key="8">
    <source>
        <dbReference type="EMBL" id="WWX25736.1"/>
    </source>
</evidence>
<keyword evidence="5 6" id="KW-0234">DNA repair</keyword>
<comment type="subcellular location">
    <subcellularLocation>
        <location evidence="6">Cytoplasm</location>
    </subcellularLocation>
</comment>
<dbReference type="Pfam" id="PF01330">
    <property type="entry name" value="RuvA_N"/>
    <property type="match status" value="1"/>
</dbReference>
<evidence type="ECO:0000256" key="3">
    <source>
        <dbReference type="ARBA" id="ARBA00023125"/>
    </source>
</evidence>
<sequence>MITTLKGKVELLGVDWAVIQVNGIGYKVFMSTATLSQIQNAAEVSLFTHLQVREDALTLFGFTAFEELGIFETMLDVSGIGARLALALLSAFKADELATIIATGNADMLCTVPGVGKKTASRIVLELKDKVARSWAAAPAGGNGTIDNDVLAALTALGYSGAEAARAVVNLPKNAELSLEDKIKLALSGLSDSGK</sequence>
<dbReference type="SUPFAM" id="SSF46929">
    <property type="entry name" value="DNA helicase RuvA subunit, C-terminal domain"/>
    <property type="match status" value="1"/>
</dbReference>
<dbReference type="InterPro" id="IPR036267">
    <property type="entry name" value="RuvA_C_sf"/>
</dbReference>
<evidence type="ECO:0000256" key="2">
    <source>
        <dbReference type="ARBA" id="ARBA00022763"/>
    </source>
</evidence>
<comment type="domain">
    <text evidence="6">Has three domains with a flexible linker between the domains II and III and assumes an 'L' shape. Domain III is highly mobile and contacts RuvB.</text>
</comment>
<comment type="caution">
    <text evidence="6">Lacks conserved residue(s) required for the propagation of feature annotation.</text>
</comment>
<dbReference type="HAMAP" id="MF_00031">
    <property type="entry name" value="DNA_HJ_migration_RuvA"/>
    <property type="match status" value="1"/>
</dbReference>
<dbReference type="InterPro" id="IPR013849">
    <property type="entry name" value="DNA_helicase_Holl-junc_RuvA_I"/>
</dbReference>
<gene>
    <name evidence="6 8" type="primary">ruvA</name>
    <name evidence="8" type="ORF">V8247_01845</name>
</gene>
<feature type="domain" description="Helix-hairpin-helix DNA-binding motif class 1" evidence="7">
    <location>
        <begin position="107"/>
        <end position="126"/>
    </location>
</feature>
<evidence type="ECO:0000256" key="5">
    <source>
        <dbReference type="ARBA" id="ARBA00023204"/>
    </source>
</evidence>
<dbReference type="GO" id="GO:0016787">
    <property type="term" value="F:hydrolase activity"/>
    <property type="evidence" value="ECO:0007669"/>
    <property type="project" value="UniProtKB-KW"/>
</dbReference>
<keyword evidence="1 6" id="KW-0963">Cytoplasm</keyword>
<keyword evidence="3 6" id="KW-0238">DNA-binding</keyword>
<accession>A0ABZ2J4B2</accession>
<dbReference type="SUPFAM" id="SSF47781">
    <property type="entry name" value="RuvA domain 2-like"/>
    <property type="match status" value="1"/>
</dbReference>
<dbReference type="NCBIfam" id="TIGR00084">
    <property type="entry name" value="ruvA"/>
    <property type="match status" value="1"/>
</dbReference>
<comment type="subunit">
    <text evidence="6">Homotetramer. Forms an RuvA(8)-RuvB(12)-Holliday junction (HJ) complex. HJ DNA is sandwiched between 2 RuvA tetramers; dsDNA enters through RuvA and exits via RuvB. An RuvB hexamer assembles on each DNA strand where it exits the tetramer. Each RuvB hexamer is contacted by two RuvA subunits (via domain III) on 2 adjacent RuvB subunits; this complex drives branch migration. In the full resolvosome a probable DNA-RuvA(4)-RuvB(12)-RuvC(2) complex forms which resolves the HJ.</text>
</comment>
<evidence type="ECO:0000256" key="4">
    <source>
        <dbReference type="ARBA" id="ARBA00023172"/>
    </source>
</evidence>
<dbReference type="EMBL" id="CP146612">
    <property type="protein sequence ID" value="WWX25736.1"/>
    <property type="molecule type" value="Genomic_DNA"/>
</dbReference>
<evidence type="ECO:0000313" key="9">
    <source>
        <dbReference type="Proteomes" id="UP001375370"/>
    </source>
</evidence>
<evidence type="ECO:0000256" key="1">
    <source>
        <dbReference type="ARBA" id="ARBA00022490"/>
    </source>
</evidence>
<keyword evidence="2 6" id="KW-0227">DNA damage</keyword>
<dbReference type="Gene3D" id="2.40.50.140">
    <property type="entry name" value="Nucleic acid-binding proteins"/>
    <property type="match status" value="1"/>
</dbReference>
<reference evidence="8 9" key="1">
    <citation type="submission" date="2024-03" db="EMBL/GenBank/DDBJ databases">
        <title>A Dehalogenimonas Isolated from Estuarine Sediments Dihaloeliminates Chlorinated Alkanes.</title>
        <authorList>
            <person name="Yang Y."/>
            <person name="Wang H."/>
        </authorList>
    </citation>
    <scope>NUCLEOTIDE SEQUENCE [LARGE SCALE GENOMIC DNA]</scope>
    <source>
        <strain evidence="8 9">W</strain>
    </source>
</reference>
<dbReference type="SUPFAM" id="SSF50249">
    <property type="entry name" value="Nucleic acid-binding proteins"/>
    <property type="match status" value="1"/>
</dbReference>
<feature type="region of interest" description="Domain III" evidence="6">
    <location>
        <begin position="146"/>
        <end position="195"/>
    </location>
</feature>
<proteinExistence type="inferred from homology"/>
<organism evidence="8 9">
    <name type="scientific">Candidatus Dehalogenimonas loeffleri</name>
    <dbReference type="NCBI Taxonomy" id="3127115"/>
    <lineage>
        <taxon>Bacteria</taxon>
        <taxon>Bacillati</taxon>
        <taxon>Chloroflexota</taxon>
        <taxon>Dehalococcoidia</taxon>
        <taxon>Dehalococcoidales</taxon>
        <taxon>Dehalococcoidaceae</taxon>
        <taxon>Dehalogenimonas</taxon>
    </lineage>
</organism>
<dbReference type="InterPro" id="IPR012340">
    <property type="entry name" value="NA-bd_OB-fold"/>
</dbReference>
<feature type="domain" description="Helix-hairpin-helix DNA-binding motif class 1" evidence="7">
    <location>
        <begin position="72"/>
        <end position="91"/>
    </location>
</feature>
<comment type="function">
    <text evidence="6">The RuvA-RuvB-RuvC complex processes Holliday junction (HJ) DNA during genetic recombination and DNA repair, while the RuvA-RuvB complex plays an important role in the rescue of blocked DNA replication forks via replication fork reversal (RFR). RuvA specifically binds to HJ cruciform DNA, conferring on it an open structure. The RuvB hexamer acts as an ATP-dependent pump, pulling dsDNA into and through the RuvAB complex. HJ branch migration allows RuvC to scan DNA until it finds its consensus sequence, where it cleaves and resolves the cruciform DNA.</text>
</comment>
<dbReference type="Gene3D" id="1.10.8.10">
    <property type="entry name" value="DNA helicase RuvA subunit, C-terminal domain"/>
    <property type="match status" value="1"/>
</dbReference>
<comment type="similarity">
    <text evidence="6">Belongs to the RuvA family.</text>
</comment>
<dbReference type="Proteomes" id="UP001375370">
    <property type="component" value="Chromosome"/>
</dbReference>
<protein>
    <recommendedName>
        <fullName evidence="6">Holliday junction branch migration complex subunit RuvA</fullName>
    </recommendedName>
</protein>
<dbReference type="InterPro" id="IPR003583">
    <property type="entry name" value="Hlx-hairpin-Hlx_DNA-bd_motif"/>
</dbReference>
<dbReference type="Pfam" id="PF07499">
    <property type="entry name" value="RuvA_C"/>
    <property type="match status" value="1"/>
</dbReference>
<dbReference type="RefSeq" id="WP_338738202.1">
    <property type="nucleotide sequence ID" value="NZ_CP146612.1"/>
</dbReference>
<dbReference type="InterPro" id="IPR000085">
    <property type="entry name" value="RuvA"/>
</dbReference>